<feature type="domain" description="Solute-binding protein family 5" evidence="6">
    <location>
        <begin position="97"/>
        <end position="463"/>
    </location>
</feature>
<proteinExistence type="inferred from homology"/>
<dbReference type="InterPro" id="IPR030678">
    <property type="entry name" value="Peptide/Ni-bd"/>
</dbReference>
<evidence type="ECO:0000313" key="8">
    <source>
        <dbReference type="Proteomes" id="UP000248764"/>
    </source>
</evidence>
<reference evidence="7 8" key="1">
    <citation type="submission" date="2018-01" db="EMBL/GenBank/DDBJ databases">
        <title>Draft genome sequence of Jiangella sp. GTF31.</title>
        <authorList>
            <person name="Sahin N."/>
            <person name="Ay H."/>
            <person name="Saygin H."/>
        </authorList>
    </citation>
    <scope>NUCLEOTIDE SEQUENCE [LARGE SCALE GENOMIC DNA]</scope>
    <source>
        <strain evidence="7 8">GTF31</strain>
    </source>
</reference>
<dbReference type="PROSITE" id="PS51318">
    <property type="entry name" value="TAT"/>
    <property type="match status" value="1"/>
</dbReference>
<feature type="chain" id="PRO_5039268418" description="Solute-binding protein family 5 domain-containing protein" evidence="5">
    <location>
        <begin position="31"/>
        <end position="551"/>
    </location>
</feature>
<dbReference type="PROSITE" id="PS51257">
    <property type="entry name" value="PROKAR_LIPOPROTEIN"/>
    <property type="match status" value="1"/>
</dbReference>
<dbReference type="SUPFAM" id="SSF53850">
    <property type="entry name" value="Periplasmic binding protein-like II"/>
    <property type="match status" value="1"/>
</dbReference>
<dbReference type="GO" id="GO:0015833">
    <property type="term" value="P:peptide transport"/>
    <property type="evidence" value="ECO:0007669"/>
    <property type="project" value="TreeGrafter"/>
</dbReference>
<dbReference type="InterPro" id="IPR006311">
    <property type="entry name" value="TAT_signal"/>
</dbReference>
<keyword evidence="3" id="KW-0813">Transport</keyword>
<name>A0A2W2BKV3_9ACTN</name>
<dbReference type="Gene3D" id="3.40.190.10">
    <property type="entry name" value="Periplasmic binding protein-like II"/>
    <property type="match status" value="1"/>
</dbReference>
<dbReference type="GO" id="GO:1904680">
    <property type="term" value="F:peptide transmembrane transporter activity"/>
    <property type="evidence" value="ECO:0007669"/>
    <property type="project" value="TreeGrafter"/>
</dbReference>
<dbReference type="PANTHER" id="PTHR30290">
    <property type="entry name" value="PERIPLASMIC BINDING COMPONENT OF ABC TRANSPORTER"/>
    <property type="match status" value="1"/>
</dbReference>
<comment type="similarity">
    <text evidence="2">Belongs to the bacterial solute-binding protein 5 family.</text>
</comment>
<gene>
    <name evidence="7" type="ORF">C1I92_00220</name>
</gene>
<dbReference type="CDD" id="cd00995">
    <property type="entry name" value="PBP2_NikA_DppA_OppA_like"/>
    <property type="match status" value="1"/>
</dbReference>
<evidence type="ECO:0000259" key="6">
    <source>
        <dbReference type="Pfam" id="PF00496"/>
    </source>
</evidence>
<dbReference type="GO" id="GO:0043190">
    <property type="term" value="C:ATP-binding cassette (ABC) transporter complex"/>
    <property type="evidence" value="ECO:0007669"/>
    <property type="project" value="InterPro"/>
</dbReference>
<keyword evidence="4 5" id="KW-0732">Signal</keyword>
<sequence length="551" mass="58151">MKQTRRSRMLCAAAAALVLAAGCSSRPATEEPVDAGGSGVPLFVPAGAGSDEQIDLVTWGILGGVPSVDPARSTAVSALAVIATILEPLVKVNGRGELEPSLAESYEQVDPTTIDITIRGDVTFWDGSPLTAEDAAYSIERMAGPGSVNAGLFGAFESAEVTGDRTLRITLKEPSRDFLYVLCRAVVVQKAFTEAAGEGFGSSAGGVMGTGAYRLDSYSPETGATLVRYDGYWGEAPSAETFEIKVFNDAQALRLALQTGEIDGANMPPLTIPPAEADSWAGPDVTVAFSQGTGTWYLAMDTQQPPFDDLHVRRALASIVDREGIIQVTDGEYGDPMTALTLPPLWTGFVDDPAEIDAILAGLSPLPPYDLDAAAEELAQSAYPDGFSTTVVVPHEANPNMTTVMEVISEAGREVGIDIEVKRVSLAEWSATGTPGQNPPLSLSGQSPTAATPLGSVLQLLRPSPSRWTNYNTPSIDEAIDRYQVAESNDEIIAAAEDVLNELNEQLPLIPIKVNHIGFAYRNEFVVAEDVGQWTIPGSNNWAAAIKPAAG</sequence>
<dbReference type="AlphaFoldDB" id="A0A2W2BKV3"/>
<evidence type="ECO:0000256" key="2">
    <source>
        <dbReference type="ARBA" id="ARBA00005695"/>
    </source>
</evidence>
<protein>
    <recommendedName>
        <fullName evidence="6">Solute-binding protein family 5 domain-containing protein</fullName>
    </recommendedName>
</protein>
<keyword evidence="8" id="KW-1185">Reference proteome</keyword>
<dbReference type="Pfam" id="PF00496">
    <property type="entry name" value="SBP_bac_5"/>
    <property type="match status" value="1"/>
</dbReference>
<dbReference type="PIRSF" id="PIRSF002741">
    <property type="entry name" value="MppA"/>
    <property type="match status" value="1"/>
</dbReference>
<dbReference type="InterPro" id="IPR039424">
    <property type="entry name" value="SBP_5"/>
</dbReference>
<dbReference type="GO" id="GO:0030313">
    <property type="term" value="C:cell envelope"/>
    <property type="evidence" value="ECO:0007669"/>
    <property type="project" value="UniProtKB-SubCell"/>
</dbReference>
<dbReference type="Proteomes" id="UP000248764">
    <property type="component" value="Unassembled WGS sequence"/>
</dbReference>
<feature type="signal peptide" evidence="5">
    <location>
        <begin position="1"/>
        <end position="30"/>
    </location>
</feature>
<dbReference type="Gene3D" id="3.10.105.10">
    <property type="entry name" value="Dipeptide-binding Protein, Domain 3"/>
    <property type="match status" value="1"/>
</dbReference>
<dbReference type="GO" id="GO:0042597">
    <property type="term" value="C:periplasmic space"/>
    <property type="evidence" value="ECO:0007669"/>
    <property type="project" value="UniProtKB-ARBA"/>
</dbReference>
<evidence type="ECO:0000313" key="7">
    <source>
        <dbReference type="EMBL" id="PZF86642.1"/>
    </source>
</evidence>
<evidence type="ECO:0000256" key="3">
    <source>
        <dbReference type="ARBA" id="ARBA00022448"/>
    </source>
</evidence>
<dbReference type="RefSeq" id="WP_111252640.1">
    <property type="nucleotide sequence ID" value="NZ_POTW01000001.1"/>
</dbReference>
<evidence type="ECO:0000256" key="1">
    <source>
        <dbReference type="ARBA" id="ARBA00004196"/>
    </source>
</evidence>
<comment type="caution">
    <text evidence="7">The sequence shown here is derived from an EMBL/GenBank/DDBJ whole genome shotgun (WGS) entry which is preliminary data.</text>
</comment>
<comment type="subcellular location">
    <subcellularLocation>
        <location evidence="1">Cell envelope</location>
    </subcellularLocation>
</comment>
<dbReference type="PANTHER" id="PTHR30290:SF10">
    <property type="entry name" value="PERIPLASMIC OLIGOPEPTIDE-BINDING PROTEIN-RELATED"/>
    <property type="match status" value="1"/>
</dbReference>
<evidence type="ECO:0000256" key="4">
    <source>
        <dbReference type="ARBA" id="ARBA00022729"/>
    </source>
</evidence>
<dbReference type="InterPro" id="IPR000914">
    <property type="entry name" value="SBP_5_dom"/>
</dbReference>
<organism evidence="7 8">
    <name type="scientific">Jiangella anatolica</name>
    <dbReference type="NCBI Taxonomy" id="2670374"/>
    <lineage>
        <taxon>Bacteria</taxon>
        <taxon>Bacillati</taxon>
        <taxon>Actinomycetota</taxon>
        <taxon>Actinomycetes</taxon>
        <taxon>Jiangellales</taxon>
        <taxon>Jiangellaceae</taxon>
        <taxon>Jiangella</taxon>
    </lineage>
</organism>
<dbReference type="EMBL" id="POTW01000001">
    <property type="protein sequence ID" value="PZF86642.1"/>
    <property type="molecule type" value="Genomic_DNA"/>
</dbReference>
<accession>A0A2W2BKV3</accession>
<evidence type="ECO:0000256" key="5">
    <source>
        <dbReference type="SAM" id="SignalP"/>
    </source>
</evidence>